<feature type="chain" id="PRO_5045135457" evidence="1">
    <location>
        <begin position="23"/>
        <end position="60"/>
    </location>
</feature>
<dbReference type="SUPFAM" id="SSF49472">
    <property type="entry name" value="Transthyretin (synonym: prealbumin)"/>
    <property type="match status" value="1"/>
</dbReference>
<evidence type="ECO:0000313" key="2">
    <source>
        <dbReference type="EMBL" id="MDT0575272.1"/>
    </source>
</evidence>
<reference evidence="2 3" key="1">
    <citation type="submission" date="2023-09" db="EMBL/GenBank/DDBJ databases">
        <authorList>
            <person name="Rey-Velasco X."/>
        </authorList>
    </citation>
    <scope>NUCLEOTIDE SEQUENCE [LARGE SCALE GENOMIC DNA]</scope>
    <source>
        <strain evidence="2 3">F390</strain>
    </source>
</reference>
<proteinExistence type="predicted"/>
<sequence>MNKTLAACVAIMTAVMAMPVGAAEISTHVLDITSGTGGGGVPVTLSRRVDGGGWMPVATV</sequence>
<accession>A0ABU2ZF96</accession>
<keyword evidence="1" id="KW-0732">Signal</keyword>
<organism evidence="2 3">
    <name type="scientific">Croceicoccus esteveae</name>
    <dbReference type="NCBI Taxonomy" id="3075597"/>
    <lineage>
        <taxon>Bacteria</taxon>
        <taxon>Pseudomonadati</taxon>
        <taxon>Pseudomonadota</taxon>
        <taxon>Alphaproteobacteria</taxon>
        <taxon>Sphingomonadales</taxon>
        <taxon>Erythrobacteraceae</taxon>
        <taxon>Croceicoccus</taxon>
    </lineage>
</organism>
<dbReference type="EMBL" id="JAVRHS010000002">
    <property type="protein sequence ID" value="MDT0575272.1"/>
    <property type="molecule type" value="Genomic_DNA"/>
</dbReference>
<dbReference type="InterPro" id="IPR036817">
    <property type="entry name" value="Transthyretin/HIU_hydrolase_sf"/>
</dbReference>
<evidence type="ECO:0000256" key="1">
    <source>
        <dbReference type="SAM" id="SignalP"/>
    </source>
</evidence>
<gene>
    <name evidence="2" type="ORF">RM533_03640</name>
</gene>
<feature type="signal peptide" evidence="1">
    <location>
        <begin position="1"/>
        <end position="22"/>
    </location>
</feature>
<dbReference type="Proteomes" id="UP001259803">
    <property type="component" value="Unassembled WGS sequence"/>
</dbReference>
<comment type="caution">
    <text evidence="2">The sequence shown here is derived from an EMBL/GenBank/DDBJ whole genome shotgun (WGS) entry which is preliminary data.</text>
</comment>
<name>A0ABU2ZF96_9SPHN</name>
<dbReference type="RefSeq" id="WP_311339848.1">
    <property type="nucleotide sequence ID" value="NZ_JAVRHS010000002.1"/>
</dbReference>
<keyword evidence="3" id="KW-1185">Reference proteome</keyword>
<evidence type="ECO:0000313" key="3">
    <source>
        <dbReference type="Proteomes" id="UP001259803"/>
    </source>
</evidence>
<dbReference type="Gene3D" id="2.60.40.180">
    <property type="entry name" value="Transthyretin/hydroxyisourate hydrolase domain"/>
    <property type="match status" value="1"/>
</dbReference>
<protein>
    <submittedName>
        <fullName evidence="2">Uncharacterized protein</fullName>
    </submittedName>
</protein>